<feature type="transmembrane region" description="Helical" evidence="1">
    <location>
        <begin position="173"/>
        <end position="195"/>
    </location>
</feature>
<keyword evidence="1" id="KW-1133">Transmembrane helix</keyword>
<dbReference type="AlphaFoldDB" id="Q2LSB4"/>
<feature type="transmembrane region" description="Helical" evidence="1">
    <location>
        <begin position="6"/>
        <end position="25"/>
    </location>
</feature>
<dbReference type="PANTHER" id="PTHR36111">
    <property type="entry name" value="INNER MEMBRANE PROTEIN-RELATED"/>
    <property type="match status" value="1"/>
</dbReference>
<feature type="transmembrane region" description="Helical" evidence="1">
    <location>
        <begin position="95"/>
        <end position="118"/>
    </location>
</feature>
<dbReference type="Proteomes" id="UP000001933">
    <property type="component" value="Chromosome"/>
</dbReference>
<accession>Q2LSB4</accession>
<sequence length="226" mass="23909">MTGTFANTGAIIAGSLVGLVLGKRLHERFKTIVMQAIGLAVILLGLQMAFTAKDVLIVTACLLAGGITGELLKIEQRVEALGEWLKTRFRSTSSTFVQGFVSASLLYVTGAMAIVGSIQDGTIGDARTLYFKSLLDGISAIAFSATLGIGVLFSALSVFVFQGSITLLASSLLFLQKPAILTAITATGGVIIMAIGTNILEMTRIRIGNFIPALFYAVLWAYFFIS</sequence>
<dbReference type="OrthoDB" id="9797976at2"/>
<name>Q2LSB4_SYNAS</name>
<feature type="transmembrane region" description="Helical" evidence="1">
    <location>
        <begin position="56"/>
        <end position="74"/>
    </location>
</feature>
<dbReference type="HOGENOM" id="CLU_091659_0_0_7"/>
<feature type="transmembrane region" description="Helical" evidence="1">
    <location>
        <begin position="32"/>
        <end position="50"/>
    </location>
</feature>
<keyword evidence="3" id="KW-1185">Reference proteome</keyword>
<dbReference type="PANTHER" id="PTHR36111:SF2">
    <property type="entry name" value="INNER MEMBRANE PROTEIN"/>
    <property type="match status" value="1"/>
</dbReference>
<dbReference type="InParanoid" id="Q2LSB4"/>
<proteinExistence type="predicted"/>
<dbReference type="RefSeq" id="WP_011417007.1">
    <property type="nucleotide sequence ID" value="NC_007759.1"/>
</dbReference>
<keyword evidence="1" id="KW-0812">Transmembrane</keyword>
<dbReference type="KEGG" id="sat:SYN_01367"/>
<gene>
    <name evidence="2" type="ORF">SYN_01367</name>
</gene>
<dbReference type="FunCoup" id="Q2LSB4">
    <property type="interactions" value="73"/>
</dbReference>
<dbReference type="Pfam" id="PF04474">
    <property type="entry name" value="DUF554"/>
    <property type="match status" value="1"/>
</dbReference>
<keyword evidence="1" id="KW-0472">Membrane</keyword>
<dbReference type="EMBL" id="CP000252">
    <property type="protein sequence ID" value="ABC76977.1"/>
    <property type="molecule type" value="Genomic_DNA"/>
</dbReference>
<dbReference type="InterPro" id="IPR007563">
    <property type="entry name" value="DUF554"/>
</dbReference>
<dbReference type="eggNOG" id="COG1811">
    <property type="taxonomic scope" value="Bacteria"/>
</dbReference>
<evidence type="ECO:0000313" key="3">
    <source>
        <dbReference type="Proteomes" id="UP000001933"/>
    </source>
</evidence>
<organism evidence="2 3">
    <name type="scientific">Syntrophus aciditrophicus (strain SB)</name>
    <dbReference type="NCBI Taxonomy" id="56780"/>
    <lineage>
        <taxon>Bacteria</taxon>
        <taxon>Pseudomonadati</taxon>
        <taxon>Thermodesulfobacteriota</taxon>
        <taxon>Syntrophia</taxon>
        <taxon>Syntrophales</taxon>
        <taxon>Syntrophaceae</taxon>
        <taxon>Syntrophus</taxon>
    </lineage>
</organism>
<feature type="transmembrane region" description="Helical" evidence="1">
    <location>
        <begin position="138"/>
        <end position="161"/>
    </location>
</feature>
<reference evidence="2 3" key="1">
    <citation type="journal article" date="2007" name="Proc. Natl. Acad. Sci. U.S.A.">
        <title>The genome of Syntrophus aciditrophicus: life at the thermodynamic limit of microbial growth.</title>
        <authorList>
            <person name="McInerney M.J."/>
            <person name="Rohlin L."/>
            <person name="Mouttaki H."/>
            <person name="Kim U."/>
            <person name="Krupp R.S."/>
            <person name="Rios-Hernandez L."/>
            <person name="Sieber J."/>
            <person name="Struchtemeyer C.G."/>
            <person name="Bhattacharyya A."/>
            <person name="Campbell J.W."/>
            <person name="Gunsalus R.P."/>
        </authorList>
    </citation>
    <scope>NUCLEOTIDE SEQUENCE [LARGE SCALE GENOMIC DNA]</scope>
    <source>
        <strain evidence="2 3">SB</strain>
    </source>
</reference>
<feature type="transmembrane region" description="Helical" evidence="1">
    <location>
        <begin position="207"/>
        <end position="225"/>
    </location>
</feature>
<evidence type="ECO:0000256" key="1">
    <source>
        <dbReference type="SAM" id="Phobius"/>
    </source>
</evidence>
<evidence type="ECO:0000313" key="2">
    <source>
        <dbReference type="EMBL" id="ABC76977.1"/>
    </source>
</evidence>
<protein>
    <submittedName>
        <fullName evidence="2">Hypothetical membrane protein</fullName>
    </submittedName>
</protein>